<dbReference type="EMBL" id="CP021112">
    <property type="protein sequence ID" value="ARP97879.1"/>
    <property type="molecule type" value="Genomic_DNA"/>
</dbReference>
<proteinExistence type="predicted"/>
<gene>
    <name evidence="1" type="ORF">CAK95_01370</name>
</gene>
<dbReference type="RefSeq" id="WP_086086200.1">
    <property type="nucleotide sequence ID" value="NZ_CP021112.1"/>
</dbReference>
<evidence type="ECO:0000313" key="2">
    <source>
        <dbReference type="Proteomes" id="UP000194137"/>
    </source>
</evidence>
<keyword evidence="2" id="KW-1185">Reference proteome</keyword>
<accession>A0A1W6ZKK6</accession>
<sequence>MHYSLQTAGVQTHIRIVVIALVAGIAVTMGAICARTDALHDQSDQRVMIAKRETTIHAGNSDPWIR</sequence>
<name>A0A1W6ZKK6_9HYPH</name>
<protein>
    <submittedName>
        <fullName evidence="1">Uncharacterized protein</fullName>
    </submittedName>
</protein>
<dbReference type="Proteomes" id="UP000194137">
    <property type="component" value="Chromosome"/>
</dbReference>
<dbReference type="KEGG" id="psin:CAK95_01370"/>
<reference evidence="1 2" key="1">
    <citation type="submission" date="2017-05" db="EMBL/GenBank/DDBJ databases">
        <title>Full genome sequence of Pseudorhodoplanes sinuspersici.</title>
        <authorList>
            <person name="Dastgheib S.M.M."/>
            <person name="Shavandi M."/>
            <person name="Tirandaz H."/>
        </authorList>
    </citation>
    <scope>NUCLEOTIDE SEQUENCE [LARGE SCALE GENOMIC DNA]</scope>
    <source>
        <strain evidence="1 2">RIPI110</strain>
    </source>
</reference>
<evidence type="ECO:0000313" key="1">
    <source>
        <dbReference type="EMBL" id="ARP97879.1"/>
    </source>
</evidence>
<dbReference type="AlphaFoldDB" id="A0A1W6ZKK6"/>
<dbReference type="STRING" id="1235591.CAK95_01370"/>
<organism evidence="1 2">
    <name type="scientific">Pseudorhodoplanes sinuspersici</name>
    <dbReference type="NCBI Taxonomy" id="1235591"/>
    <lineage>
        <taxon>Bacteria</taxon>
        <taxon>Pseudomonadati</taxon>
        <taxon>Pseudomonadota</taxon>
        <taxon>Alphaproteobacteria</taxon>
        <taxon>Hyphomicrobiales</taxon>
        <taxon>Pseudorhodoplanes</taxon>
    </lineage>
</organism>